<evidence type="ECO:0000313" key="2">
    <source>
        <dbReference type="EMBL" id="AEM40867.1"/>
    </source>
</evidence>
<evidence type="ECO:0000313" key="3">
    <source>
        <dbReference type="Proteomes" id="UP000000692"/>
    </source>
</evidence>
<name>F9Y6C1_KETVW</name>
<reference evidence="2 3" key="1">
    <citation type="journal article" date="2011" name="J. Bacteriol.">
        <title>Complete genome sequence of the industrial strain Ketogulonicigenium vulgare WSH-001.</title>
        <authorList>
            <person name="Liu L."/>
            <person name="Li Y."/>
            <person name="Zhang J."/>
            <person name="Zhou Z."/>
            <person name="Liu J."/>
            <person name="Li X."/>
            <person name="Zhou J."/>
            <person name="Du G."/>
            <person name="Wang L."/>
            <person name="Chen J."/>
        </authorList>
    </citation>
    <scope>NUCLEOTIDE SEQUENCE [LARGE SCALE GENOMIC DNA]</scope>
    <source>
        <strain evidence="2 3">WSH-001</strain>
    </source>
</reference>
<dbReference type="SUPFAM" id="SSF56935">
    <property type="entry name" value="Porins"/>
    <property type="match status" value="1"/>
</dbReference>
<organism evidence="2 3">
    <name type="scientific">Ketogulonicigenium vulgare (strain WSH-001)</name>
    <dbReference type="NCBI Taxonomy" id="759362"/>
    <lineage>
        <taxon>Bacteria</taxon>
        <taxon>Pseudomonadati</taxon>
        <taxon>Pseudomonadota</taxon>
        <taxon>Alphaproteobacteria</taxon>
        <taxon>Rhodobacterales</taxon>
        <taxon>Roseobacteraceae</taxon>
        <taxon>Ketogulonicigenium</taxon>
    </lineage>
</organism>
<protein>
    <recommendedName>
        <fullName evidence="4">Porin</fullName>
    </recommendedName>
</protein>
<dbReference type="OrthoDB" id="7686946at2"/>
<dbReference type="RefSeq" id="WP_013384327.1">
    <property type="nucleotide sequence ID" value="NC_017384.1"/>
</dbReference>
<dbReference type="KEGG" id="kvl:KVU_1028"/>
<keyword evidence="1" id="KW-0732">Signal</keyword>
<proteinExistence type="predicted"/>
<sequence length="227" mass="23995">MKKIALALALAAPLPAFAQQFTGAELSAELSYTTGSDVFGATSYTGAMEFQVAGPFSVAGDFSFNGYRAIDSNARNFTVHGIYDTGYDIMGGVFVGFDSFDSSDSTVYGVEGKFNMAGASLQGFLGYAEGDRDIKMFGFDGDFSISPEIAVTGIAAYGTRDDDDLARVGFGGKYRFAQGPVAYGEIGRISNDDGSENYLTVGARVALGYTPGTSFSRRGIADIFRGY</sequence>
<dbReference type="HOGENOM" id="CLU_102139_0_0_5"/>
<dbReference type="AlphaFoldDB" id="F9Y6C1"/>
<dbReference type="Proteomes" id="UP000000692">
    <property type="component" value="Chromosome"/>
</dbReference>
<gene>
    <name evidence="2" type="ordered locus">KVU_1028</name>
</gene>
<keyword evidence="3" id="KW-1185">Reference proteome</keyword>
<accession>F9Y6C1</accession>
<feature type="chain" id="PRO_5003392106" description="Porin" evidence="1">
    <location>
        <begin position="19"/>
        <end position="227"/>
    </location>
</feature>
<evidence type="ECO:0008006" key="4">
    <source>
        <dbReference type="Google" id="ProtNLM"/>
    </source>
</evidence>
<feature type="signal peptide" evidence="1">
    <location>
        <begin position="1"/>
        <end position="18"/>
    </location>
</feature>
<dbReference type="EMBL" id="CP002018">
    <property type="protein sequence ID" value="AEM40867.1"/>
    <property type="molecule type" value="Genomic_DNA"/>
</dbReference>
<evidence type="ECO:0000256" key="1">
    <source>
        <dbReference type="SAM" id="SignalP"/>
    </source>
</evidence>